<dbReference type="PANTHER" id="PTHR13513">
    <property type="entry name" value="E3 UBIQUITIN-PROTEIN LIGASE UBR7"/>
    <property type="match status" value="1"/>
</dbReference>
<dbReference type="InParanoid" id="A0A0H2RUE6"/>
<gene>
    <name evidence="7" type="ORF">SCHPADRAFT_902636</name>
</gene>
<dbReference type="Gene3D" id="3.30.40.10">
    <property type="entry name" value="Zinc/RING finger domain, C3HC4 (zinc finger)"/>
    <property type="match status" value="1"/>
</dbReference>
<evidence type="ECO:0000256" key="4">
    <source>
        <dbReference type="PROSITE-ProRule" id="PRU00508"/>
    </source>
</evidence>
<dbReference type="FunCoup" id="A0A0H2RUE6">
    <property type="interactions" value="602"/>
</dbReference>
<keyword evidence="8" id="KW-1185">Reference proteome</keyword>
<dbReference type="InterPro" id="IPR047506">
    <property type="entry name" value="UBR7-like_UBR-box"/>
</dbReference>
<feature type="region of interest" description="Disordered" evidence="5">
    <location>
        <begin position="149"/>
        <end position="182"/>
    </location>
</feature>
<feature type="zinc finger region" description="UBR-type" evidence="4">
    <location>
        <begin position="28"/>
        <end position="94"/>
    </location>
</feature>
<dbReference type="GO" id="GO:0061630">
    <property type="term" value="F:ubiquitin protein ligase activity"/>
    <property type="evidence" value="ECO:0007669"/>
    <property type="project" value="InterPro"/>
</dbReference>
<sequence>MEASLPTFLQAEAQLISEAAEALPHQFSSCTYTLGHIRQAVYLCLTCNLPRGICSSCSVACHTDHEQIELFPKRNFCCDCPTNALSHPCTLYLTQESENTSNEYGQNFNGIFCRCGRPYDAKSERETMIQCLACEDWYHESCLNLRERPPLRPPSPDPAEAAEAPGDDGVSEASSSGLPPPLITEEQYESMICRSCILENPTLRRWAGTKGAMMVCRPPAADGWKIVDGDTEEGKELSIAIDKQNASGDPTSLTEDVASGSKRRPESPLMGESSSKRVRTAAEGSKCGSSPCLAPPKNSLAQTILDKMLLDPTNNELGSGDVFFTEGFRERWCRCEECLPPLQAQPYLLEEEDTYEPPVDPDSESSLEELGMRALQGLPQDRAVNGILAYNNMREEILQFLRPFAEEGKVVGETDVRQFFEGRMEALQERQRSRECDA</sequence>
<protein>
    <recommendedName>
        <fullName evidence="6">UBR-type domain-containing protein</fullName>
    </recommendedName>
</protein>
<reference evidence="7 8" key="1">
    <citation type="submission" date="2015-04" db="EMBL/GenBank/DDBJ databases">
        <title>Complete genome sequence of Schizopora paradoxa KUC8140, a cosmopolitan wood degrader in East Asia.</title>
        <authorList>
            <consortium name="DOE Joint Genome Institute"/>
            <person name="Min B."/>
            <person name="Park H."/>
            <person name="Jang Y."/>
            <person name="Kim J.-J."/>
            <person name="Kim K.H."/>
            <person name="Pangilinan J."/>
            <person name="Lipzen A."/>
            <person name="Riley R."/>
            <person name="Grigoriev I.V."/>
            <person name="Spatafora J.W."/>
            <person name="Choi I.-G."/>
        </authorList>
    </citation>
    <scope>NUCLEOTIDE SEQUENCE [LARGE SCALE GENOMIC DNA]</scope>
    <source>
        <strain evidence="7 8">KUC8140</strain>
    </source>
</reference>
<feature type="compositionally biased region" description="Polar residues" evidence="5">
    <location>
        <begin position="244"/>
        <end position="254"/>
    </location>
</feature>
<dbReference type="InterPro" id="IPR019787">
    <property type="entry name" value="Znf_PHD-finger"/>
</dbReference>
<dbReference type="GO" id="GO:0005737">
    <property type="term" value="C:cytoplasm"/>
    <property type="evidence" value="ECO:0007669"/>
    <property type="project" value="TreeGrafter"/>
</dbReference>
<dbReference type="InterPro" id="IPR001965">
    <property type="entry name" value="Znf_PHD"/>
</dbReference>
<organism evidence="7 8">
    <name type="scientific">Schizopora paradoxa</name>
    <dbReference type="NCBI Taxonomy" id="27342"/>
    <lineage>
        <taxon>Eukaryota</taxon>
        <taxon>Fungi</taxon>
        <taxon>Dikarya</taxon>
        <taxon>Basidiomycota</taxon>
        <taxon>Agaricomycotina</taxon>
        <taxon>Agaricomycetes</taxon>
        <taxon>Hymenochaetales</taxon>
        <taxon>Schizoporaceae</taxon>
        <taxon>Schizopora</taxon>
    </lineage>
</organism>
<evidence type="ECO:0000256" key="3">
    <source>
        <dbReference type="ARBA" id="ARBA00022833"/>
    </source>
</evidence>
<dbReference type="AlphaFoldDB" id="A0A0H2RUE6"/>
<dbReference type="PANTHER" id="PTHR13513:SF9">
    <property type="entry name" value="E3 UBIQUITIN-PROTEIN LIGASE UBR7-RELATED"/>
    <property type="match status" value="1"/>
</dbReference>
<evidence type="ECO:0000313" key="8">
    <source>
        <dbReference type="Proteomes" id="UP000053477"/>
    </source>
</evidence>
<dbReference type="SUPFAM" id="SSF57903">
    <property type="entry name" value="FYVE/PHD zinc finger"/>
    <property type="match status" value="1"/>
</dbReference>
<dbReference type="OrthoDB" id="5795902at2759"/>
<proteinExistence type="predicted"/>
<dbReference type="InterPro" id="IPR011011">
    <property type="entry name" value="Znf_FYVE_PHD"/>
</dbReference>
<dbReference type="PROSITE" id="PS51157">
    <property type="entry name" value="ZF_UBR"/>
    <property type="match status" value="1"/>
</dbReference>
<dbReference type="SMART" id="SM00396">
    <property type="entry name" value="ZnF_UBR1"/>
    <property type="match status" value="1"/>
</dbReference>
<evidence type="ECO:0000259" key="6">
    <source>
        <dbReference type="PROSITE" id="PS51157"/>
    </source>
</evidence>
<evidence type="ECO:0000256" key="2">
    <source>
        <dbReference type="ARBA" id="ARBA00022771"/>
    </source>
</evidence>
<evidence type="ECO:0000313" key="7">
    <source>
        <dbReference type="EMBL" id="KLO15217.1"/>
    </source>
</evidence>
<dbReference type="CDD" id="cd19677">
    <property type="entry name" value="UBR-box_UBR7"/>
    <property type="match status" value="1"/>
</dbReference>
<evidence type="ECO:0000256" key="1">
    <source>
        <dbReference type="ARBA" id="ARBA00022723"/>
    </source>
</evidence>
<dbReference type="InterPro" id="IPR013083">
    <property type="entry name" value="Znf_RING/FYVE/PHD"/>
</dbReference>
<accession>A0A0H2RUE6</accession>
<dbReference type="InterPro" id="IPR003126">
    <property type="entry name" value="Znf_UBR"/>
</dbReference>
<feature type="domain" description="UBR-type" evidence="6">
    <location>
        <begin position="28"/>
        <end position="94"/>
    </location>
</feature>
<dbReference type="Pfam" id="PF00628">
    <property type="entry name" value="PHD"/>
    <property type="match status" value="1"/>
</dbReference>
<dbReference type="EMBL" id="KQ085933">
    <property type="protein sequence ID" value="KLO15217.1"/>
    <property type="molecule type" value="Genomic_DNA"/>
</dbReference>
<dbReference type="Proteomes" id="UP000053477">
    <property type="component" value="Unassembled WGS sequence"/>
</dbReference>
<dbReference type="InterPro" id="IPR040204">
    <property type="entry name" value="UBR7"/>
</dbReference>
<keyword evidence="2" id="KW-0863">Zinc-finger</keyword>
<keyword evidence="3" id="KW-0862">Zinc</keyword>
<evidence type="ECO:0000256" key="5">
    <source>
        <dbReference type="SAM" id="MobiDB-lite"/>
    </source>
</evidence>
<feature type="region of interest" description="Disordered" evidence="5">
    <location>
        <begin position="242"/>
        <end position="292"/>
    </location>
</feature>
<dbReference type="GO" id="GO:0008270">
    <property type="term" value="F:zinc ion binding"/>
    <property type="evidence" value="ECO:0007669"/>
    <property type="project" value="UniProtKB-KW"/>
</dbReference>
<name>A0A0H2RUE6_9AGAM</name>
<dbReference type="SMART" id="SM00249">
    <property type="entry name" value="PHD"/>
    <property type="match status" value="1"/>
</dbReference>
<dbReference type="STRING" id="27342.A0A0H2RUE6"/>
<keyword evidence="1" id="KW-0479">Metal-binding</keyword>